<evidence type="ECO:0000256" key="15">
    <source>
        <dbReference type="ARBA" id="ARBA00047790"/>
    </source>
</evidence>
<evidence type="ECO:0000256" key="16">
    <source>
        <dbReference type="RuleBase" id="RU079119"/>
    </source>
</evidence>
<evidence type="ECO:0000256" key="13">
    <source>
        <dbReference type="ARBA" id="ARBA00023288"/>
    </source>
</evidence>
<keyword evidence="11 16" id="KW-0472">Membrane</keyword>
<dbReference type="GO" id="GO:0006612">
    <property type="term" value="P:protein targeting to membrane"/>
    <property type="evidence" value="ECO:0007669"/>
    <property type="project" value="TreeGrafter"/>
</dbReference>
<keyword evidence="19" id="KW-1185">Reference proteome</keyword>
<dbReference type="GO" id="GO:0019706">
    <property type="term" value="F:protein-cysteine S-palmitoyltransferase activity"/>
    <property type="evidence" value="ECO:0007669"/>
    <property type="project" value="UniProtKB-EC"/>
</dbReference>
<evidence type="ECO:0000313" key="18">
    <source>
        <dbReference type="EMBL" id="KAG8433297.1"/>
    </source>
</evidence>
<feature type="transmembrane region" description="Helical" evidence="16">
    <location>
        <begin position="254"/>
        <end position="280"/>
    </location>
</feature>
<keyword evidence="6 16" id="KW-0808">Transferase</keyword>
<evidence type="ECO:0000256" key="2">
    <source>
        <dbReference type="ARBA" id="ARBA00004651"/>
    </source>
</evidence>
<dbReference type="EMBL" id="JAACNH010000009">
    <property type="protein sequence ID" value="KAG8433297.1"/>
    <property type="molecule type" value="Genomic_DNA"/>
</dbReference>
<proteinExistence type="inferred from homology"/>
<dbReference type="GO" id="GO:0000139">
    <property type="term" value="C:Golgi membrane"/>
    <property type="evidence" value="ECO:0007669"/>
    <property type="project" value="UniProtKB-SubCell"/>
</dbReference>
<dbReference type="InterPro" id="IPR039859">
    <property type="entry name" value="PFA4/ZDH16/20/ERF2-like"/>
</dbReference>
<comment type="domain">
    <text evidence="16">The DHHC domain is required for palmitoyltransferase activity.</text>
</comment>
<protein>
    <recommendedName>
        <fullName evidence="16">Palmitoyltransferase</fullName>
        <ecNumber evidence="16">2.3.1.225</ecNumber>
    </recommendedName>
</protein>
<evidence type="ECO:0000256" key="14">
    <source>
        <dbReference type="ARBA" id="ARBA00023315"/>
    </source>
</evidence>
<dbReference type="PROSITE" id="PS50216">
    <property type="entry name" value="DHHC"/>
    <property type="match status" value="1"/>
</dbReference>
<comment type="subcellular location">
    <subcellularLocation>
        <location evidence="2">Cell membrane</location>
        <topology evidence="2">Multi-pass membrane protein</topology>
    </subcellularLocation>
    <subcellularLocation>
        <location evidence="1">Endoplasmic reticulum membrane</location>
        <topology evidence="1">Multi-pass membrane protein</topology>
    </subcellularLocation>
    <subcellularLocation>
        <location evidence="3">Golgi apparatus membrane</location>
        <topology evidence="3">Multi-pass membrane protein</topology>
    </subcellularLocation>
</comment>
<dbReference type="Proteomes" id="UP000812440">
    <property type="component" value="Chromosome 9"/>
</dbReference>
<evidence type="ECO:0000256" key="11">
    <source>
        <dbReference type="ARBA" id="ARBA00023136"/>
    </source>
</evidence>
<feature type="transmembrane region" description="Helical" evidence="16">
    <location>
        <begin position="192"/>
        <end position="215"/>
    </location>
</feature>
<feature type="transmembrane region" description="Helical" evidence="16">
    <location>
        <begin position="63"/>
        <end position="83"/>
    </location>
</feature>
<evidence type="ECO:0000256" key="9">
    <source>
        <dbReference type="ARBA" id="ARBA00022989"/>
    </source>
</evidence>
<dbReference type="EC" id="2.3.1.225" evidence="16"/>
<evidence type="ECO:0000256" key="7">
    <source>
        <dbReference type="ARBA" id="ARBA00022692"/>
    </source>
</evidence>
<comment type="caution">
    <text evidence="18">The sequence shown here is derived from an EMBL/GenBank/DDBJ whole genome shotgun (WGS) entry which is preliminary data.</text>
</comment>
<organism evidence="18 19">
    <name type="scientific">Hymenochirus boettgeri</name>
    <name type="common">Congo dwarf clawed frog</name>
    <dbReference type="NCBI Taxonomy" id="247094"/>
    <lineage>
        <taxon>Eukaryota</taxon>
        <taxon>Metazoa</taxon>
        <taxon>Chordata</taxon>
        <taxon>Craniata</taxon>
        <taxon>Vertebrata</taxon>
        <taxon>Euteleostomi</taxon>
        <taxon>Amphibia</taxon>
        <taxon>Batrachia</taxon>
        <taxon>Anura</taxon>
        <taxon>Pipoidea</taxon>
        <taxon>Pipidae</taxon>
        <taxon>Pipinae</taxon>
        <taxon>Hymenochirus</taxon>
    </lineage>
</organism>
<dbReference type="InterPro" id="IPR001594">
    <property type="entry name" value="Palmitoyltrfase_DHHC"/>
</dbReference>
<name>A0A8T2INW7_9PIPI</name>
<evidence type="ECO:0000256" key="4">
    <source>
        <dbReference type="ARBA" id="ARBA00008574"/>
    </source>
</evidence>
<evidence type="ECO:0000256" key="3">
    <source>
        <dbReference type="ARBA" id="ARBA00004653"/>
    </source>
</evidence>
<dbReference type="OrthoDB" id="331948at2759"/>
<reference evidence="18" key="1">
    <citation type="thesis" date="2020" institute="ProQuest LLC" country="789 East Eisenhower Parkway, Ann Arbor, MI, USA">
        <title>Comparative Genomics and Chromosome Evolution.</title>
        <authorList>
            <person name="Mudd A.B."/>
        </authorList>
    </citation>
    <scope>NUCLEOTIDE SEQUENCE</scope>
    <source>
        <strain evidence="18">Female2</strain>
        <tissue evidence="18">Blood</tissue>
    </source>
</reference>
<evidence type="ECO:0000256" key="10">
    <source>
        <dbReference type="ARBA" id="ARBA00023034"/>
    </source>
</evidence>
<dbReference type="Pfam" id="PF01529">
    <property type="entry name" value="DHHC"/>
    <property type="match status" value="1"/>
</dbReference>
<evidence type="ECO:0000256" key="6">
    <source>
        <dbReference type="ARBA" id="ARBA00022679"/>
    </source>
</evidence>
<keyword evidence="9 16" id="KW-1133">Transmembrane helix</keyword>
<comment type="catalytic activity">
    <reaction evidence="15">
        <text>L-cysteinyl-[protein] + hexadecanoyl-CoA = S-hexadecanoyl-L-cysteinyl-[protein] + CoA</text>
        <dbReference type="Rhea" id="RHEA:36683"/>
        <dbReference type="Rhea" id="RHEA-COMP:10131"/>
        <dbReference type="Rhea" id="RHEA-COMP:11032"/>
        <dbReference type="ChEBI" id="CHEBI:29950"/>
        <dbReference type="ChEBI" id="CHEBI:57287"/>
        <dbReference type="ChEBI" id="CHEBI:57379"/>
        <dbReference type="ChEBI" id="CHEBI:74151"/>
        <dbReference type="EC" id="2.3.1.225"/>
    </reaction>
    <physiologicalReaction direction="left-to-right" evidence="15">
        <dbReference type="Rhea" id="RHEA:36684"/>
    </physiologicalReaction>
</comment>
<keyword evidence="12" id="KW-0564">Palmitate</keyword>
<evidence type="ECO:0000256" key="5">
    <source>
        <dbReference type="ARBA" id="ARBA00022475"/>
    </source>
</evidence>
<keyword evidence="14 16" id="KW-0012">Acyltransferase</keyword>
<dbReference type="GO" id="GO:0005789">
    <property type="term" value="C:endoplasmic reticulum membrane"/>
    <property type="evidence" value="ECO:0007669"/>
    <property type="project" value="UniProtKB-SubCell"/>
</dbReference>
<keyword evidence="7 16" id="KW-0812">Transmembrane</keyword>
<feature type="transmembrane region" description="Helical" evidence="16">
    <location>
        <begin position="6"/>
        <end position="24"/>
    </location>
</feature>
<feature type="domain" description="Palmitoyltransferase DHHC" evidence="17">
    <location>
        <begin position="146"/>
        <end position="291"/>
    </location>
</feature>
<dbReference type="AlphaFoldDB" id="A0A8T2INW7"/>
<evidence type="ECO:0000256" key="12">
    <source>
        <dbReference type="ARBA" id="ARBA00023139"/>
    </source>
</evidence>
<accession>A0A8T2INW7</accession>
<sequence>MEFLWLFIIYVTFLVISISAFCLLSGRSRNSLDRFLHRIDKVLHHVLPSWLQRYYMGCFQTRSGAFVILHLLLDLLVFAEYSWECVGYSLELEISQIFILLPYTLIILNLYFFYQCCAKDPGIVTKQKEALYVQIYEYDGVFFFPGNKCPTCQLTKPARSKHCSVCGVCVHRFDHHCVWVNNCIGALNIRYFLIYLFSLTLTVISLAAVISRFLLKVVFLSHMMSAAYIDLDGHEQMVNIVFVVQHLFLTFPRILFLLGFLFILVLILGGYSCFLLYLCFTNQTSNEWYKSRRVNAHKGYSRGILINIKDIFQPPDIVKRD</sequence>
<gene>
    <name evidence="18" type="ORF">GDO86_017545</name>
</gene>
<keyword evidence="5" id="KW-1003">Cell membrane</keyword>
<keyword evidence="10" id="KW-0333">Golgi apparatus</keyword>
<dbReference type="GO" id="GO:0005886">
    <property type="term" value="C:plasma membrane"/>
    <property type="evidence" value="ECO:0007669"/>
    <property type="project" value="UniProtKB-SubCell"/>
</dbReference>
<dbReference type="PANTHER" id="PTHR22883:SF466">
    <property type="entry name" value="PALMITOYLTRANSFERASE ZDHHC4"/>
    <property type="match status" value="1"/>
</dbReference>
<keyword evidence="8" id="KW-0256">Endoplasmic reticulum</keyword>
<keyword evidence="13" id="KW-0449">Lipoprotein</keyword>
<dbReference type="PANTHER" id="PTHR22883">
    <property type="entry name" value="ZINC FINGER DHHC DOMAIN CONTAINING PROTEIN"/>
    <property type="match status" value="1"/>
</dbReference>
<comment type="similarity">
    <text evidence="4 16">Belongs to the DHHC palmitoyltransferase family.</text>
</comment>
<evidence type="ECO:0000259" key="17">
    <source>
        <dbReference type="Pfam" id="PF01529"/>
    </source>
</evidence>
<evidence type="ECO:0000256" key="8">
    <source>
        <dbReference type="ARBA" id="ARBA00022824"/>
    </source>
</evidence>
<evidence type="ECO:0000256" key="1">
    <source>
        <dbReference type="ARBA" id="ARBA00004477"/>
    </source>
</evidence>
<feature type="transmembrane region" description="Helical" evidence="16">
    <location>
        <begin position="95"/>
        <end position="114"/>
    </location>
</feature>
<evidence type="ECO:0000313" key="19">
    <source>
        <dbReference type="Proteomes" id="UP000812440"/>
    </source>
</evidence>